<dbReference type="GO" id="GO:0009873">
    <property type="term" value="P:ethylene-activated signaling pathway"/>
    <property type="evidence" value="ECO:0007669"/>
    <property type="project" value="InterPro"/>
</dbReference>
<keyword evidence="5" id="KW-0539">Nucleus</keyword>
<reference evidence="8 9" key="1">
    <citation type="submission" date="2023-12" db="EMBL/GenBank/DDBJ databases">
        <title>A high-quality genome assembly for Dillenia turbinata (Dilleniales).</title>
        <authorList>
            <person name="Chanderbali A."/>
        </authorList>
    </citation>
    <scope>NUCLEOTIDE SEQUENCE [LARGE SCALE GENOMIC DNA]</scope>
    <source>
        <strain evidence="8">LSX21</strain>
        <tissue evidence="8">Leaf</tissue>
    </source>
</reference>
<name>A0AAN8Z1V7_9MAGN</name>
<dbReference type="InterPro" id="IPR036955">
    <property type="entry name" value="AP2/ERF_dom_sf"/>
</dbReference>
<protein>
    <submittedName>
        <fullName evidence="8">AP2/ERF domain</fullName>
    </submittedName>
</protein>
<dbReference type="PRINTS" id="PR00367">
    <property type="entry name" value="ETHRSPELEMNT"/>
</dbReference>
<evidence type="ECO:0000256" key="4">
    <source>
        <dbReference type="ARBA" id="ARBA00023163"/>
    </source>
</evidence>
<sequence>MVPTSQSELPLNENDSQDVVIYELLNQANSIPPPFPPPKDQTISKSVLDPSKNIRKKHYRGVRRRPWGKFAAEIRDSARHGARIWLGTFETAEDAALAYDRAAFRMRGAKALLNFPAEVVIASSSGTQKACDSNLRKERDSPSGSIPHSMNTLAHSGMVSTIMKPRGLARQTSEATPLLAARLILASFLLQLIPCSVQPVMLLFTRCTSYTSSSKSPSTLMEYFQFASDFRIFTL</sequence>
<evidence type="ECO:0000259" key="7">
    <source>
        <dbReference type="PROSITE" id="PS51032"/>
    </source>
</evidence>
<gene>
    <name evidence="8" type="ORF">RJ641_018394</name>
</gene>
<dbReference type="InterPro" id="IPR016177">
    <property type="entry name" value="DNA-bd_dom_sf"/>
</dbReference>
<accession>A0AAN8Z1V7</accession>
<dbReference type="InterPro" id="IPR001471">
    <property type="entry name" value="AP2/ERF_dom"/>
</dbReference>
<dbReference type="SMART" id="SM00380">
    <property type="entry name" value="AP2"/>
    <property type="match status" value="1"/>
</dbReference>
<dbReference type="FunFam" id="3.30.730.10:FF:000001">
    <property type="entry name" value="Ethylene-responsive transcription factor 2"/>
    <property type="match status" value="1"/>
</dbReference>
<feature type="domain" description="AP2/ERF" evidence="7">
    <location>
        <begin position="58"/>
        <end position="116"/>
    </location>
</feature>
<evidence type="ECO:0000256" key="1">
    <source>
        <dbReference type="ARBA" id="ARBA00004123"/>
    </source>
</evidence>
<dbReference type="EMBL" id="JBAMMX010000023">
    <property type="protein sequence ID" value="KAK6917643.1"/>
    <property type="molecule type" value="Genomic_DNA"/>
</dbReference>
<keyword evidence="2" id="KW-0805">Transcription regulation</keyword>
<dbReference type="SUPFAM" id="SSF54171">
    <property type="entry name" value="DNA-binding domain"/>
    <property type="match status" value="1"/>
</dbReference>
<organism evidence="8 9">
    <name type="scientific">Dillenia turbinata</name>
    <dbReference type="NCBI Taxonomy" id="194707"/>
    <lineage>
        <taxon>Eukaryota</taxon>
        <taxon>Viridiplantae</taxon>
        <taxon>Streptophyta</taxon>
        <taxon>Embryophyta</taxon>
        <taxon>Tracheophyta</taxon>
        <taxon>Spermatophyta</taxon>
        <taxon>Magnoliopsida</taxon>
        <taxon>eudicotyledons</taxon>
        <taxon>Gunneridae</taxon>
        <taxon>Pentapetalae</taxon>
        <taxon>Dilleniales</taxon>
        <taxon>Dilleniaceae</taxon>
        <taxon>Dillenia</taxon>
    </lineage>
</organism>
<dbReference type="PANTHER" id="PTHR31190:SF173">
    <property type="entry name" value="PATHOGENESIS-RELATED GENES TRANSCRIPTIONAL ACTIVATOR PTI5"/>
    <property type="match status" value="1"/>
</dbReference>
<proteinExistence type="predicted"/>
<dbReference type="GO" id="GO:0005634">
    <property type="term" value="C:nucleus"/>
    <property type="evidence" value="ECO:0007669"/>
    <property type="project" value="UniProtKB-SubCell"/>
</dbReference>
<evidence type="ECO:0000256" key="6">
    <source>
        <dbReference type="SAM" id="MobiDB-lite"/>
    </source>
</evidence>
<comment type="subcellular location">
    <subcellularLocation>
        <location evidence="1">Nucleus</location>
    </subcellularLocation>
</comment>
<dbReference type="Proteomes" id="UP001370490">
    <property type="component" value="Unassembled WGS sequence"/>
</dbReference>
<evidence type="ECO:0000313" key="8">
    <source>
        <dbReference type="EMBL" id="KAK6917643.1"/>
    </source>
</evidence>
<dbReference type="GO" id="GO:0003700">
    <property type="term" value="F:DNA-binding transcription factor activity"/>
    <property type="evidence" value="ECO:0007669"/>
    <property type="project" value="InterPro"/>
</dbReference>
<dbReference type="PANTHER" id="PTHR31190">
    <property type="entry name" value="DNA-BINDING DOMAIN"/>
    <property type="match status" value="1"/>
</dbReference>
<dbReference type="InterPro" id="IPR044808">
    <property type="entry name" value="ERF_plant"/>
</dbReference>
<keyword evidence="3" id="KW-0238">DNA-binding</keyword>
<dbReference type="PROSITE" id="PS51032">
    <property type="entry name" value="AP2_ERF"/>
    <property type="match status" value="1"/>
</dbReference>
<evidence type="ECO:0000313" key="9">
    <source>
        <dbReference type="Proteomes" id="UP001370490"/>
    </source>
</evidence>
<dbReference type="Gene3D" id="3.30.730.10">
    <property type="entry name" value="AP2/ERF domain"/>
    <property type="match status" value="1"/>
</dbReference>
<keyword evidence="4" id="KW-0804">Transcription</keyword>
<dbReference type="Pfam" id="PF00847">
    <property type="entry name" value="AP2"/>
    <property type="match status" value="1"/>
</dbReference>
<dbReference type="GO" id="GO:0003677">
    <property type="term" value="F:DNA binding"/>
    <property type="evidence" value="ECO:0007669"/>
    <property type="project" value="UniProtKB-KW"/>
</dbReference>
<feature type="region of interest" description="Disordered" evidence="6">
    <location>
        <begin position="130"/>
        <end position="150"/>
    </location>
</feature>
<dbReference type="AlphaFoldDB" id="A0AAN8Z1V7"/>
<evidence type="ECO:0000256" key="3">
    <source>
        <dbReference type="ARBA" id="ARBA00023125"/>
    </source>
</evidence>
<dbReference type="CDD" id="cd00018">
    <property type="entry name" value="AP2"/>
    <property type="match status" value="1"/>
</dbReference>
<keyword evidence="9" id="KW-1185">Reference proteome</keyword>
<evidence type="ECO:0000256" key="2">
    <source>
        <dbReference type="ARBA" id="ARBA00023015"/>
    </source>
</evidence>
<evidence type="ECO:0000256" key="5">
    <source>
        <dbReference type="ARBA" id="ARBA00023242"/>
    </source>
</evidence>
<comment type="caution">
    <text evidence="8">The sequence shown here is derived from an EMBL/GenBank/DDBJ whole genome shotgun (WGS) entry which is preliminary data.</text>
</comment>